<dbReference type="Pfam" id="PF13517">
    <property type="entry name" value="FG-GAP_3"/>
    <property type="match status" value="4"/>
</dbReference>
<protein>
    <submittedName>
        <fullName evidence="3">ASPIC/UnbV domain protein</fullName>
    </submittedName>
</protein>
<dbReference type="InterPro" id="IPR028994">
    <property type="entry name" value="Integrin_alpha_N"/>
</dbReference>
<dbReference type="InterPro" id="IPR013517">
    <property type="entry name" value="FG-GAP"/>
</dbReference>
<dbReference type="SUPFAM" id="SSF69318">
    <property type="entry name" value="Integrin alpha N-terminal domain"/>
    <property type="match status" value="1"/>
</dbReference>
<accession>E6QP42</accession>
<proteinExistence type="predicted"/>
<feature type="domain" description="ASPIC/UnbV" evidence="2">
    <location>
        <begin position="529"/>
        <end position="597"/>
    </location>
</feature>
<dbReference type="EMBL" id="CABQ01000306">
    <property type="protein sequence ID" value="CBI09013.1"/>
    <property type="molecule type" value="Genomic_DNA"/>
</dbReference>
<reference evidence="3" key="1">
    <citation type="submission" date="2009-10" db="EMBL/GenBank/DDBJ databases">
        <title>Diversity of trophic interactions inside an arsenic-rich microbial ecosystem.</title>
        <authorList>
            <person name="Bertin P.N."/>
            <person name="Heinrich-Salmeron A."/>
            <person name="Pelletier E."/>
            <person name="Goulhen-Chollet F."/>
            <person name="Arsene-Ploetze F."/>
            <person name="Gallien S."/>
            <person name="Calteau A."/>
            <person name="Vallenet D."/>
            <person name="Casiot C."/>
            <person name="Chane-Woon-Ming B."/>
            <person name="Giloteaux L."/>
            <person name="Barakat M."/>
            <person name="Bonnefoy V."/>
            <person name="Bruneel O."/>
            <person name="Chandler M."/>
            <person name="Cleiss J."/>
            <person name="Duran R."/>
            <person name="Elbaz-Poulichet F."/>
            <person name="Fonknechten N."/>
            <person name="Lauga B."/>
            <person name="Mornico D."/>
            <person name="Ortet P."/>
            <person name="Schaeffer C."/>
            <person name="Siguier P."/>
            <person name="Alexander Thil Smith A."/>
            <person name="Van Dorsselaer A."/>
            <person name="Weissenbach J."/>
            <person name="Medigue C."/>
            <person name="Le Paslier D."/>
        </authorList>
    </citation>
    <scope>NUCLEOTIDE SEQUENCE</scope>
</reference>
<dbReference type="AlphaFoldDB" id="E6QP42"/>
<dbReference type="Pfam" id="PF07593">
    <property type="entry name" value="UnbV_ASPIC"/>
    <property type="match status" value="1"/>
</dbReference>
<dbReference type="PANTHER" id="PTHR16026">
    <property type="entry name" value="CARTILAGE ACIDIC PROTEIN 1"/>
    <property type="match status" value="1"/>
</dbReference>
<evidence type="ECO:0000256" key="1">
    <source>
        <dbReference type="ARBA" id="ARBA00022729"/>
    </source>
</evidence>
<comment type="caution">
    <text evidence="3">The sequence shown here is derived from an EMBL/GenBank/DDBJ whole genome shotgun (WGS) entry which is preliminary data.</text>
</comment>
<dbReference type="InterPro" id="IPR011519">
    <property type="entry name" value="UnbV_ASPIC"/>
</dbReference>
<name>E6QP42_9ZZZZ</name>
<sequence length="603" mass="66172">MMEAGVKQIEPLKDMMPSDFHKRFYSRRRVLATLIGAAACSLSTREIWAAGETRMGAPGNTASSTPASSSIRFEEVAVKSGLHFITRNCATPNKNQIETMVAGVALLDYDGDGYLDIYLMNGAEIPSLDKVSPGYWNRLFHNNRDGTFSDVTEKAGVAGAGYGMGVAVGDYDNDGRPDIFLANVTGNQLFHNNGDGTFTDVTEKAGLTGALRNGKKVWSVGAGWFDYNNDGLLDLFVVNYCQWDVNKDPYCALKEGLRAYCHPKMYLPLHNTLYRNNGDGTFTDVSRETGIDAVEGKGMSVSFFYYDGDGFMDAFVANDTMPNFLFHNMGGKKFEEVGVLAGVAYSPDGNPLSGMGSDFRDINNDGLPDIWHTAVEHETFPLYINQGKGQFVDATITSGLGQLTNRMTGWGNGVFDFDNDGWKDLFVARSNVMDNIQEAVPSQMYPERNSIFRNLGNGKFEEVGAQAGPDFLLPAAHRGVAFGDIDNDGRIDAVVTTLGGQVKLFHNISDTGHHWILLRLVGTRSNRMGIGAKVHLTTEDGRSQWNEVTTAVGYASSSDCRVHFGLGVNRLITKIEIVWPSRIQQVMHNVKADQILTIEEPKE</sequence>
<dbReference type="InterPro" id="IPR027039">
    <property type="entry name" value="Crtac1"/>
</dbReference>
<evidence type="ECO:0000313" key="3">
    <source>
        <dbReference type="EMBL" id="CBI09013.1"/>
    </source>
</evidence>
<organism evidence="3">
    <name type="scientific">mine drainage metagenome</name>
    <dbReference type="NCBI Taxonomy" id="410659"/>
    <lineage>
        <taxon>unclassified sequences</taxon>
        <taxon>metagenomes</taxon>
        <taxon>ecological metagenomes</taxon>
    </lineage>
</organism>
<gene>
    <name evidence="3" type="ORF">CARN6_2553</name>
</gene>
<dbReference type="Gene3D" id="2.130.10.130">
    <property type="entry name" value="Integrin alpha, N-terminal"/>
    <property type="match status" value="2"/>
</dbReference>
<keyword evidence="1" id="KW-0732">Signal</keyword>
<evidence type="ECO:0000259" key="2">
    <source>
        <dbReference type="Pfam" id="PF07593"/>
    </source>
</evidence>
<dbReference type="PANTHER" id="PTHR16026:SF0">
    <property type="entry name" value="CARTILAGE ACIDIC PROTEIN 1"/>
    <property type="match status" value="1"/>
</dbReference>